<dbReference type="Gene3D" id="3.40.50.1820">
    <property type="entry name" value="alpha/beta hydrolase"/>
    <property type="match status" value="1"/>
</dbReference>
<dbReference type="InterPro" id="IPR000073">
    <property type="entry name" value="AB_hydrolase_1"/>
</dbReference>
<dbReference type="Proteomes" id="UP000000758">
    <property type="component" value="Chromosome"/>
</dbReference>
<dbReference type="AlphaFoldDB" id="A0RX82"/>
<dbReference type="HOGENOM" id="CLU_020336_13_2_2"/>
<accession>A0RX82</accession>
<keyword evidence="3" id="KW-1185">Reference proteome</keyword>
<dbReference type="GO" id="GO:0016746">
    <property type="term" value="F:acyltransferase activity"/>
    <property type="evidence" value="ECO:0007669"/>
    <property type="project" value="UniProtKB-KW"/>
</dbReference>
<organism evidence="2 3">
    <name type="scientific">Cenarchaeum symbiosum (strain A)</name>
    <dbReference type="NCBI Taxonomy" id="414004"/>
    <lineage>
        <taxon>Archaea</taxon>
        <taxon>Nitrososphaerota</taxon>
        <taxon>Candidatus Cenarchaeales</taxon>
        <taxon>Candidatus Cenarchaeaceae</taxon>
        <taxon>Candidatus Cenarchaeum</taxon>
    </lineage>
</organism>
<protein>
    <submittedName>
        <fullName evidence="2">Acyltransferase</fullName>
    </submittedName>
</protein>
<dbReference type="ESTHER" id="censy-a0rx82">
    <property type="family name" value="Crenarchaeota-hydrolase"/>
</dbReference>
<evidence type="ECO:0000259" key="1">
    <source>
        <dbReference type="Pfam" id="PF12697"/>
    </source>
</evidence>
<dbReference type="PRINTS" id="PR00111">
    <property type="entry name" value="ABHYDROLASE"/>
</dbReference>
<dbReference type="KEGG" id="csy:CENSYa_1326"/>
<feature type="domain" description="AB hydrolase-1" evidence="1">
    <location>
        <begin position="25"/>
        <end position="253"/>
    </location>
</feature>
<keyword evidence="2" id="KW-0012">Acyltransferase</keyword>
<dbReference type="EnsemblBacteria" id="ABK77949">
    <property type="protein sequence ID" value="ABK77949"/>
    <property type="gene ID" value="CENSYa_1326"/>
</dbReference>
<name>A0RX82_CENSY</name>
<gene>
    <name evidence="2" type="ordered locus">CENSYa_1326</name>
</gene>
<dbReference type="PANTHER" id="PTHR46438:SF11">
    <property type="entry name" value="LIPASE-RELATED"/>
    <property type="match status" value="1"/>
</dbReference>
<dbReference type="Pfam" id="PF12697">
    <property type="entry name" value="Abhydrolase_6"/>
    <property type="match status" value="1"/>
</dbReference>
<dbReference type="STRING" id="414004.CENSYa_1326"/>
<dbReference type="EMBL" id="DP000238">
    <property type="protein sequence ID" value="ABK77949.1"/>
    <property type="molecule type" value="Genomic_DNA"/>
</dbReference>
<evidence type="ECO:0000313" key="2">
    <source>
        <dbReference type="EMBL" id="ABK77949.1"/>
    </source>
</evidence>
<keyword evidence="2" id="KW-0808">Transferase</keyword>
<dbReference type="InterPro" id="IPR029058">
    <property type="entry name" value="AB_hydrolase_fold"/>
</dbReference>
<proteinExistence type="predicted"/>
<dbReference type="SUPFAM" id="SSF53474">
    <property type="entry name" value="alpha/beta-Hydrolases"/>
    <property type="match status" value="1"/>
</dbReference>
<reference evidence="2 3" key="1">
    <citation type="journal article" date="2006" name="Proc. Natl. Acad. Sci. U.S.A.">
        <title>Genomic analysis of the uncultivated marine crenarchaeote Cenarchaeum symbiosum.</title>
        <authorList>
            <person name="Hallam S.J."/>
            <person name="Konstantinidis K.T."/>
            <person name="Putnam N."/>
            <person name="Schleper C."/>
            <person name="Watanabe Y."/>
            <person name="Sugahara J."/>
            <person name="Preston C."/>
            <person name="de la Torre J."/>
            <person name="Richardson P.M."/>
            <person name="DeLong E.F."/>
        </authorList>
    </citation>
    <scope>NUCLEOTIDE SEQUENCE [LARGE SCALE GENOMIC DNA]</scope>
    <source>
        <strain evidence="3">A</strain>
    </source>
</reference>
<dbReference type="PANTHER" id="PTHR46438">
    <property type="entry name" value="ALPHA/BETA-HYDROLASES SUPERFAMILY PROTEIN"/>
    <property type="match status" value="1"/>
</dbReference>
<sequence>MAERFATVGGSRIRYLDSGGAGEILLLLHGLGASAERWEFASPALEEKYRVVAPDLPGFGQSDKPFADYTPGFFAGAVEGLLGEIGIGRAHVMGSSLGGQVAIELAAKNPRTVDKLVLVSSSGIMKSSTPALDEYVMTALYPNKWMAMEIFARMSASGTADEAIVDGFIERMRLPNARMAFLSSILGLKNAPVVTPLLNAIDSPSLVIWGSLDPVIPIEHAEGFVSGIRNCAFHRMEGSGHTPFVDHPSEFAKIVLGFLAE</sequence>
<evidence type="ECO:0000313" key="3">
    <source>
        <dbReference type="Proteomes" id="UP000000758"/>
    </source>
</evidence>